<evidence type="ECO:0000313" key="1">
    <source>
        <dbReference type="EMBL" id="OQX15218.1"/>
    </source>
</evidence>
<evidence type="ECO:0000313" key="2">
    <source>
        <dbReference type="Proteomes" id="UP000192491"/>
    </source>
</evidence>
<dbReference type="Proteomes" id="UP000192491">
    <property type="component" value="Unassembled WGS sequence"/>
</dbReference>
<gene>
    <name evidence="1" type="ORF">BWK73_07250</name>
</gene>
<dbReference type="SUPFAM" id="SSF48452">
    <property type="entry name" value="TPR-like"/>
    <property type="match status" value="1"/>
</dbReference>
<dbReference type="AlphaFoldDB" id="A0A1Y1QW22"/>
<dbReference type="InterPro" id="IPR011990">
    <property type="entry name" value="TPR-like_helical_dom_sf"/>
</dbReference>
<accession>A0A1Y1QW22</accession>
<comment type="caution">
    <text evidence="1">The sequence shown here is derived from an EMBL/GenBank/DDBJ whole genome shotgun (WGS) entry which is preliminary data.</text>
</comment>
<sequence length="483" mass="56799">MASLFDFSRRIADLKKEKKYTEALNYFKENKTNFAKEKISDNEYIVSDLITCLRHSNHIDAGFQFLNIYKIEINAETKERILSAYGWLLWAKYKAEYFVENDNEQESSFFDEDDDDSLVNLNTHHDKNELIEKIEEILPLLFKVNNSFQQSLISNLVSIVLKSEKKKPSPNWKLVNEFCNSINPNLLSTICSTIQVKRKNQIKDMELASDLENWYAYKTKALSKLSEWQECFEKSKEALEKLDSFHYSNDIWFSRRIALSKKNLGNTEDTISELESILRKKREWFIQKELAELYLEKEDYNHAFKYAIAAINNFGHIEFKIDLLFLLGKIHNKKGENELAFKHFSLSKLIRQSEEWKIPLKLLEELSKFSYDEITIQELQNLKYDLKNYWNNNGNNSQQKTTIDANDLHQGKVIKILHDNERGKDGFLKFNELELYFSLSASYHLTSKVIIGSNVEFKIIPAQDGKKEQTRIIKLIDSKFTNS</sequence>
<reference evidence="1 2" key="1">
    <citation type="submission" date="2017-01" db="EMBL/GenBank/DDBJ databases">
        <title>Novel large sulfur bacteria in the metagenomes of groundwater-fed chemosynthetic microbial mats in the Lake Huron basin.</title>
        <authorList>
            <person name="Sharrar A.M."/>
            <person name="Flood B.E."/>
            <person name="Bailey J.V."/>
            <person name="Jones D.S."/>
            <person name="Biddanda B."/>
            <person name="Ruberg S.A."/>
            <person name="Marcus D.N."/>
            <person name="Dick G.J."/>
        </authorList>
    </citation>
    <scope>NUCLEOTIDE SEQUENCE [LARGE SCALE GENOMIC DNA]</scope>
    <source>
        <strain evidence="1">A8</strain>
    </source>
</reference>
<protein>
    <submittedName>
        <fullName evidence="1">Uncharacterized protein</fullName>
    </submittedName>
</protein>
<name>A0A1Y1QW22_9GAMM</name>
<proteinExistence type="predicted"/>
<dbReference type="EMBL" id="MTEJ01000017">
    <property type="protein sequence ID" value="OQX15218.1"/>
    <property type="molecule type" value="Genomic_DNA"/>
</dbReference>
<organism evidence="1 2">
    <name type="scientific">Thiothrix lacustris</name>
    <dbReference type="NCBI Taxonomy" id="525917"/>
    <lineage>
        <taxon>Bacteria</taxon>
        <taxon>Pseudomonadati</taxon>
        <taxon>Pseudomonadota</taxon>
        <taxon>Gammaproteobacteria</taxon>
        <taxon>Thiotrichales</taxon>
        <taxon>Thiotrichaceae</taxon>
        <taxon>Thiothrix</taxon>
    </lineage>
</organism>
<dbReference type="Gene3D" id="1.25.40.10">
    <property type="entry name" value="Tetratricopeptide repeat domain"/>
    <property type="match status" value="1"/>
</dbReference>